<organism evidence="1 2">
    <name type="scientific">Caerostris darwini</name>
    <dbReference type="NCBI Taxonomy" id="1538125"/>
    <lineage>
        <taxon>Eukaryota</taxon>
        <taxon>Metazoa</taxon>
        <taxon>Ecdysozoa</taxon>
        <taxon>Arthropoda</taxon>
        <taxon>Chelicerata</taxon>
        <taxon>Arachnida</taxon>
        <taxon>Araneae</taxon>
        <taxon>Araneomorphae</taxon>
        <taxon>Entelegynae</taxon>
        <taxon>Araneoidea</taxon>
        <taxon>Araneidae</taxon>
        <taxon>Caerostris</taxon>
    </lineage>
</organism>
<gene>
    <name evidence="1" type="ORF">CDAR_200021</name>
</gene>
<evidence type="ECO:0000313" key="2">
    <source>
        <dbReference type="Proteomes" id="UP001054837"/>
    </source>
</evidence>
<keyword evidence="2" id="KW-1185">Reference proteome</keyword>
<reference evidence="1 2" key="1">
    <citation type="submission" date="2021-06" db="EMBL/GenBank/DDBJ databases">
        <title>Caerostris darwini draft genome.</title>
        <authorList>
            <person name="Kono N."/>
            <person name="Arakawa K."/>
        </authorList>
    </citation>
    <scope>NUCLEOTIDE SEQUENCE [LARGE SCALE GENOMIC DNA]</scope>
</reference>
<evidence type="ECO:0000313" key="1">
    <source>
        <dbReference type="EMBL" id="GIX98073.1"/>
    </source>
</evidence>
<dbReference type="AlphaFoldDB" id="A0AAV4PPK8"/>
<dbReference type="EMBL" id="BPLQ01003107">
    <property type="protein sequence ID" value="GIX98073.1"/>
    <property type="molecule type" value="Genomic_DNA"/>
</dbReference>
<name>A0AAV4PPK8_9ARAC</name>
<proteinExistence type="predicted"/>
<accession>A0AAV4PPK8</accession>
<dbReference type="Proteomes" id="UP001054837">
    <property type="component" value="Unassembled WGS sequence"/>
</dbReference>
<protein>
    <submittedName>
        <fullName evidence="1">Uncharacterized protein</fullName>
    </submittedName>
</protein>
<comment type="caution">
    <text evidence="1">The sequence shown here is derived from an EMBL/GenBank/DDBJ whole genome shotgun (WGS) entry which is preliminary data.</text>
</comment>
<sequence>MINGDSIVEEEKGELHLKEKSWNNEIEKVESWLDEHPQFVRGYFIRKATRHMVDSWILFHSAPQGMVQDTSWITNTSSGDPVRNTSARELKSRTSLSRLPLNIILYAEIA</sequence>